<comment type="caution">
    <text evidence="9">Lacks conserved residue(s) required for the propagation of feature annotation.</text>
</comment>
<dbReference type="InterPro" id="IPR004563">
    <property type="entry name" value="Apolipo_AcylTrfase"/>
</dbReference>
<evidence type="ECO:0000256" key="9">
    <source>
        <dbReference type="HAMAP-Rule" id="MF_01148"/>
    </source>
</evidence>
<keyword evidence="5 9" id="KW-0812">Transmembrane</keyword>
<evidence type="ECO:0000256" key="1">
    <source>
        <dbReference type="ARBA" id="ARBA00004651"/>
    </source>
</evidence>
<evidence type="ECO:0000256" key="4">
    <source>
        <dbReference type="ARBA" id="ARBA00022679"/>
    </source>
</evidence>
<organism evidence="11 12">
    <name type="scientific">Tahibacter amnicola</name>
    <dbReference type="NCBI Taxonomy" id="2976241"/>
    <lineage>
        <taxon>Bacteria</taxon>
        <taxon>Pseudomonadati</taxon>
        <taxon>Pseudomonadota</taxon>
        <taxon>Gammaproteobacteria</taxon>
        <taxon>Lysobacterales</taxon>
        <taxon>Rhodanobacteraceae</taxon>
        <taxon>Tahibacter</taxon>
    </lineage>
</organism>
<comment type="similarity">
    <text evidence="2 9">Belongs to the CN hydrolase family. Apolipoprotein N-acyltransferase subfamily.</text>
</comment>
<accession>A0ABY6B802</accession>
<feature type="transmembrane region" description="Helical" evidence="9">
    <location>
        <begin position="593"/>
        <end position="614"/>
    </location>
</feature>
<keyword evidence="6 9" id="KW-1133">Transmembrane helix</keyword>
<dbReference type="Pfam" id="PF20154">
    <property type="entry name" value="LNT_N"/>
    <property type="match status" value="1"/>
</dbReference>
<comment type="pathway">
    <text evidence="9">Protein modification; lipoprotein biosynthesis (N-acyl transfer).</text>
</comment>
<evidence type="ECO:0000256" key="7">
    <source>
        <dbReference type="ARBA" id="ARBA00023136"/>
    </source>
</evidence>
<feature type="transmembrane region" description="Helical" evidence="9">
    <location>
        <begin position="507"/>
        <end position="528"/>
    </location>
</feature>
<evidence type="ECO:0000259" key="10">
    <source>
        <dbReference type="PROSITE" id="PS50263"/>
    </source>
</evidence>
<feature type="transmembrane region" description="Helical" evidence="9">
    <location>
        <begin position="195"/>
        <end position="216"/>
    </location>
</feature>
<feature type="transmembrane region" description="Helical" evidence="9">
    <location>
        <begin position="123"/>
        <end position="142"/>
    </location>
</feature>
<dbReference type="Gene3D" id="3.60.110.10">
    <property type="entry name" value="Carbon-nitrogen hydrolase"/>
    <property type="match status" value="1"/>
</dbReference>
<dbReference type="InterPro" id="IPR003010">
    <property type="entry name" value="C-N_Hydrolase"/>
</dbReference>
<feature type="transmembrane region" description="Helical" evidence="9">
    <location>
        <begin position="809"/>
        <end position="829"/>
    </location>
</feature>
<dbReference type="EC" id="2.3.1.269" evidence="9"/>
<evidence type="ECO:0000256" key="8">
    <source>
        <dbReference type="ARBA" id="ARBA00023315"/>
    </source>
</evidence>
<evidence type="ECO:0000313" key="11">
    <source>
        <dbReference type="EMBL" id="UXI66139.1"/>
    </source>
</evidence>
<comment type="subcellular location">
    <subcellularLocation>
        <location evidence="1 9">Cell membrane</location>
        <topology evidence="1 9">Multi-pass membrane protein</topology>
    </subcellularLocation>
</comment>
<keyword evidence="8 9" id="KW-0012">Acyltransferase</keyword>
<comment type="catalytic activity">
    <reaction evidence="9">
        <text>N-terminal S-1,2-diacyl-sn-glyceryl-L-cysteinyl-[lipoprotein] + a glycerophospholipid = N-acyl-S-1,2-diacyl-sn-glyceryl-L-cysteinyl-[lipoprotein] + a 2-acyl-sn-glycero-3-phospholipid + H(+)</text>
        <dbReference type="Rhea" id="RHEA:48228"/>
        <dbReference type="Rhea" id="RHEA-COMP:14681"/>
        <dbReference type="Rhea" id="RHEA-COMP:14684"/>
        <dbReference type="ChEBI" id="CHEBI:15378"/>
        <dbReference type="ChEBI" id="CHEBI:136912"/>
        <dbReference type="ChEBI" id="CHEBI:140656"/>
        <dbReference type="ChEBI" id="CHEBI:140657"/>
        <dbReference type="ChEBI" id="CHEBI:140660"/>
        <dbReference type="EC" id="2.3.1.269"/>
    </reaction>
</comment>
<dbReference type="InterPro" id="IPR036526">
    <property type="entry name" value="C-N_Hydrolase_sf"/>
</dbReference>
<feature type="transmembrane region" description="Helical" evidence="9">
    <location>
        <begin position="563"/>
        <end position="581"/>
    </location>
</feature>
<dbReference type="PROSITE" id="PS50263">
    <property type="entry name" value="CN_HYDROLASE"/>
    <property type="match status" value="1"/>
</dbReference>
<keyword evidence="4 9" id="KW-0808">Transferase</keyword>
<feature type="transmembrane region" description="Helical" evidence="9">
    <location>
        <begin position="58"/>
        <end position="77"/>
    </location>
</feature>
<dbReference type="InterPro" id="IPR045378">
    <property type="entry name" value="LNT_N"/>
</dbReference>
<dbReference type="EMBL" id="CP104694">
    <property type="protein sequence ID" value="UXI66139.1"/>
    <property type="molecule type" value="Genomic_DNA"/>
</dbReference>
<dbReference type="SUPFAM" id="SSF56317">
    <property type="entry name" value="Carbon-nitrogen hydrolase"/>
    <property type="match status" value="1"/>
</dbReference>
<evidence type="ECO:0000256" key="2">
    <source>
        <dbReference type="ARBA" id="ARBA00010065"/>
    </source>
</evidence>
<gene>
    <name evidence="9 11" type="primary">lnt</name>
    <name evidence="11" type="ORF">N4264_15430</name>
</gene>
<evidence type="ECO:0000313" key="12">
    <source>
        <dbReference type="Proteomes" id="UP001064632"/>
    </source>
</evidence>
<protein>
    <recommendedName>
        <fullName evidence="9">Apolipoprotein N-acyltransferase</fullName>
        <shortName evidence="9">ALP N-acyltransferase</shortName>
        <ecNumber evidence="9">2.3.1.269</ecNumber>
    </recommendedName>
</protein>
<keyword evidence="3 9" id="KW-1003">Cell membrane</keyword>
<comment type="function">
    <text evidence="9">Catalyzes the phospholipid dependent N-acylation of the N-terminal cysteine of apolipoprotein, the last step in lipoprotein maturation.</text>
</comment>
<feature type="transmembrane region" description="Helical" evidence="9">
    <location>
        <begin position="722"/>
        <end position="740"/>
    </location>
</feature>
<dbReference type="HAMAP" id="MF_01148">
    <property type="entry name" value="Lnt"/>
    <property type="match status" value="1"/>
</dbReference>
<feature type="transmembrane region" description="Helical" evidence="9">
    <location>
        <begin position="162"/>
        <end position="183"/>
    </location>
</feature>
<keyword evidence="12" id="KW-1185">Reference proteome</keyword>
<name>A0ABY6B802_9GAMM</name>
<dbReference type="Pfam" id="PF00795">
    <property type="entry name" value="CN_hydrolase"/>
    <property type="match status" value="1"/>
</dbReference>
<evidence type="ECO:0000256" key="6">
    <source>
        <dbReference type="ARBA" id="ARBA00022989"/>
    </source>
</evidence>
<evidence type="ECO:0000256" key="5">
    <source>
        <dbReference type="ARBA" id="ARBA00022692"/>
    </source>
</evidence>
<feature type="domain" description="CN hydrolase" evidence="10">
    <location>
        <begin position="232"/>
        <end position="493"/>
    </location>
</feature>
<dbReference type="NCBIfam" id="TIGR00546">
    <property type="entry name" value="lnt"/>
    <property type="match status" value="1"/>
</dbReference>
<keyword evidence="7 9" id="KW-0472">Membrane</keyword>
<feature type="transmembrane region" description="Helical" evidence="9">
    <location>
        <begin position="83"/>
        <end position="102"/>
    </location>
</feature>
<feature type="transmembrane region" description="Helical" evidence="9">
    <location>
        <begin position="34"/>
        <end position="51"/>
    </location>
</feature>
<dbReference type="CDD" id="cd07571">
    <property type="entry name" value="ALP_N-acyl_transferase"/>
    <property type="match status" value="1"/>
</dbReference>
<dbReference type="PANTHER" id="PTHR38686">
    <property type="entry name" value="APOLIPOPROTEIN N-ACYLTRANSFERASE"/>
    <property type="match status" value="1"/>
</dbReference>
<evidence type="ECO:0000256" key="3">
    <source>
        <dbReference type="ARBA" id="ARBA00022475"/>
    </source>
</evidence>
<proteinExistence type="inferred from homology"/>
<reference evidence="11" key="1">
    <citation type="submission" date="2022-09" db="EMBL/GenBank/DDBJ databases">
        <title>Tahibacter sp. nov., isolated from a fresh water.</title>
        <authorList>
            <person name="Baek J.H."/>
            <person name="Lee J.K."/>
            <person name="Kim J.M."/>
            <person name="Jeon C.O."/>
        </authorList>
    </citation>
    <scope>NUCLEOTIDE SEQUENCE</scope>
    <source>
        <strain evidence="11">W38</strain>
    </source>
</reference>
<sequence length="830" mass="88732">MFASGTYRELGRALAGVIATASLLALYGRGGNAWVLGFVLLLPWLLALDATRTFTGTLLSGWLMSVAYVVAAFLWFGTAVADYTGIGTVPAVLMLCLLSPLLQPQVMVFAVVRHLARRHYHKAWVSGIAGACAWVAVEWLWPKLLGDTLGHGLAAAAWMRQVADLGGAAGISVVLILVNEALAQAVAQRREGLRHLLRPLAVALALPLLMAGYGVLRLATIETALSAPADAMRVAMVQASIVDYEGQRRERGTYAVVRDVLDTHFALSRAAIEHHAADAVLWSETVYPTTFGQPRSEEGAALDREILDFAASANVALVFGTYDRDAAGEYNAATFLAPGSGVIGTYRKTFPFPFTEHVPAWLDGPRLRSGLPWAGSWQPGSGARVMLLRAADGRELNVVPLICRDDVQPGLALDGARLGAQAIVGLSNDSWFTASALGARLHLAVATFRSIETRLPQLRVTTNGFSAFVDPTGAVLASTKIGDRAVLAGEVPLRDPPATLMARWGDWVGAAAGAFLLLLAMASVVRVWRKHSGNAKSTAAMAAAAAKPAGAIAVALLTPGRRIVAALLRICAGTGLLWLALRMLLRDGLQVNSLVQLQIFIGATLLPAVAAWGIQRAFAARVRIDGGMLVLQQRHQRIEVPLDRIVDVRVWRIPLPGTGVDLQLASGARFAPGIAVADVEALQRLLGDAGSPLRPASAGSARRADYATTRAVARWPRLDHPLVKFVAFPLLLALPAFRLHQHVAFGGTFGEYYTYGLAAWLTGLLVWWGAWSIGLMMFAAALRSVVEAVHVAMLPWPTRARAVRRALTMLSRVAFYLGLPAWLAVRLLAG</sequence>
<dbReference type="PANTHER" id="PTHR38686:SF1">
    <property type="entry name" value="APOLIPOPROTEIN N-ACYLTRANSFERASE"/>
    <property type="match status" value="1"/>
</dbReference>
<dbReference type="Proteomes" id="UP001064632">
    <property type="component" value="Chromosome"/>
</dbReference>
<dbReference type="RefSeq" id="WP_261693124.1">
    <property type="nucleotide sequence ID" value="NZ_CP104694.1"/>
</dbReference>